<dbReference type="Pfam" id="PF07587">
    <property type="entry name" value="PSD1"/>
    <property type="match status" value="1"/>
</dbReference>
<dbReference type="GO" id="GO:0009055">
    <property type="term" value="F:electron transfer activity"/>
    <property type="evidence" value="ECO:0007669"/>
    <property type="project" value="InterPro"/>
</dbReference>
<proteinExistence type="predicted"/>
<feature type="domain" description="Cytochrome C Planctomycete-type" evidence="4">
    <location>
        <begin position="47"/>
        <end position="108"/>
    </location>
</feature>
<dbReference type="RefSeq" id="WP_235294197.1">
    <property type="nucleotide sequence ID" value="NZ_BSOH01000021.1"/>
</dbReference>
<dbReference type="SUPFAM" id="SSF46626">
    <property type="entry name" value="Cytochrome c"/>
    <property type="match status" value="1"/>
</dbReference>
<dbReference type="AlphaFoldDB" id="A0AA37SVP4"/>
<accession>A0AA37SVP4</accession>
<dbReference type="Pfam" id="PF07583">
    <property type="entry name" value="PSCyt2"/>
    <property type="match status" value="1"/>
</dbReference>
<sequence length="912" mass="104632">MKGFGLKFLYFILFSFFLLCQCADKDSSLPETVDFNYHIRPILSQNCYTCHGPDPSSRKANLRLDTYDGATSKLPNGNYAILPGKPGRSSLIDRVTSDDEEEMMPPPETKKVLTGHEIALIEKWIDQGAKWKKHWAFIPPQETKLRYNNIDDYIQEGWEKNNLDKGELADRNVLIRRLSYLLTGLPPSLDEINEFQNSDYEDIVDYYLESKHFGEHWARHWMDLVRYAEKMGHEFDFTIGGAHHYRDYLIRAFNNDVPYDQFVLEQLAGDQLEEPRYNEEGINESIIGTAYAFLGEGKHSPVDIKQEEADRIDNMIDVTSKTFQGLTVSCAKCHDHKFDPIPTTDYYAMYGMFESSRIGPIAFNRSPSKDNIAEEIEPINAQLKNEVAEYIDNIDLEKKYNLQEVKGDFRGDDFDGWYADGYAFGKGPLYEKFASSNYYGKGIMGSLRSPTFEIADSFIYVNARGKASSIRVIVDNFQLIQNPLYGNLERHVNSQYFQLERMNVTALKGHKAYIEILPGWYNRHHYTIGKEDYIEVEYVFTSDQKFDRDTTYLDTLKTPNRERLYAEKAEKSKNLQDSTFVMGFTEGDAVFSPVFIRGSHVEPSKERVKHQFLTAISPAENEFKQEGSGRKAWAESVVNPENPLTARVMVNRIWHHLFGKGIVETVDNYGLQGSLPSHPELLDYLAITFMEEDWSVKKMIKSMVMTEAFQQSTTVNLDNSKNDPQNKYLSSFRIRRLTAESIRDGILSTTGSLNDSMYGEPVPVHLTEFMNGRGRPSVSGPLDGNGRRSIYISINRNFLSPMMLTFDMPIPFSTFGKRNTTNVPAQSLTLMNDPFVHEETQKWASRLLADSTKTTEERITQIYLQAYVRAPSPEEIENGVEIIGEFGAEAEEAAWKNYCHIIMNTKEFIHLL</sequence>
<evidence type="ECO:0000256" key="1">
    <source>
        <dbReference type="SAM" id="SignalP"/>
    </source>
</evidence>
<dbReference type="Pfam" id="PF07635">
    <property type="entry name" value="PSCyt1"/>
    <property type="match status" value="1"/>
</dbReference>
<dbReference type="Proteomes" id="UP001156666">
    <property type="component" value="Unassembled WGS sequence"/>
</dbReference>
<dbReference type="GO" id="GO:0020037">
    <property type="term" value="F:heme binding"/>
    <property type="evidence" value="ECO:0007669"/>
    <property type="project" value="InterPro"/>
</dbReference>
<name>A0AA37SVP4_9BACT</name>
<reference evidence="5" key="1">
    <citation type="journal article" date="2014" name="Int. J. Syst. Evol. Microbiol.">
        <title>Complete genome sequence of Corynebacterium casei LMG S-19264T (=DSM 44701T), isolated from a smear-ripened cheese.</title>
        <authorList>
            <consortium name="US DOE Joint Genome Institute (JGI-PGF)"/>
            <person name="Walter F."/>
            <person name="Albersmeier A."/>
            <person name="Kalinowski J."/>
            <person name="Ruckert C."/>
        </authorList>
    </citation>
    <scope>NUCLEOTIDE SEQUENCE</scope>
    <source>
        <strain evidence="5">NBRC 108769</strain>
    </source>
</reference>
<dbReference type="InterPro" id="IPR036909">
    <property type="entry name" value="Cyt_c-like_dom_sf"/>
</dbReference>
<dbReference type="InterPro" id="IPR011429">
    <property type="entry name" value="Cyt_c_Planctomycete-type"/>
</dbReference>
<organism evidence="5 6">
    <name type="scientific">Portibacter lacus</name>
    <dbReference type="NCBI Taxonomy" id="1099794"/>
    <lineage>
        <taxon>Bacteria</taxon>
        <taxon>Pseudomonadati</taxon>
        <taxon>Bacteroidota</taxon>
        <taxon>Saprospiria</taxon>
        <taxon>Saprospirales</taxon>
        <taxon>Haliscomenobacteraceae</taxon>
        <taxon>Portibacter</taxon>
    </lineage>
</organism>
<dbReference type="InterPro" id="IPR011444">
    <property type="entry name" value="DUF1549"/>
</dbReference>
<feature type="chain" id="PRO_5041410925" evidence="1">
    <location>
        <begin position="21"/>
        <end position="912"/>
    </location>
</feature>
<gene>
    <name evidence="5" type="ORF">GCM10007940_32960</name>
</gene>
<reference evidence="5" key="2">
    <citation type="submission" date="2023-01" db="EMBL/GenBank/DDBJ databases">
        <title>Draft genome sequence of Portibacter lacus strain NBRC 108769.</title>
        <authorList>
            <person name="Sun Q."/>
            <person name="Mori K."/>
        </authorList>
    </citation>
    <scope>NUCLEOTIDE SEQUENCE</scope>
    <source>
        <strain evidence="5">NBRC 108769</strain>
    </source>
</reference>
<protein>
    <submittedName>
        <fullName evidence="5">Cytochrome c</fullName>
    </submittedName>
</protein>
<dbReference type="EMBL" id="BSOH01000021">
    <property type="protein sequence ID" value="GLR18680.1"/>
    <property type="molecule type" value="Genomic_DNA"/>
</dbReference>
<evidence type="ECO:0000259" key="4">
    <source>
        <dbReference type="Pfam" id="PF07635"/>
    </source>
</evidence>
<keyword evidence="6" id="KW-1185">Reference proteome</keyword>
<dbReference type="PANTHER" id="PTHR35889">
    <property type="entry name" value="CYCLOINULO-OLIGOSACCHARIDE FRUCTANOTRANSFERASE-RELATED"/>
    <property type="match status" value="1"/>
</dbReference>
<keyword evidence="1" id="KW-0732">Signal</keyword>
<evidence type="ECO:0000259" key="2">
    <source>
        <dbReference type="Pfam" id="PF07583"/>
    </source>
</evidence>
<dbReference type="PANTHER" id="PTHR35889:SF3">
    <property type="entry name" value="F-BOX DOMAIN-CONTAINING PROTEIN"/>
    <property type="match status" value="1"/>
</dbReference>
<feature type="domain" description="DUF1553" evidence="3">
    <location>
        <begin position="630"/>
        <end position="881"/>
    </location>
</feature>
<evidence type="ECO:0000259" key="3">
    <source>
        <dbReference type="Pfam" id="PF07587"/>
    </source>
</evidence>
<evidence type="ECO:0000313" key="6">
    <source>
        <dbReference type="Proteomes" id="UP001156666"/>
    </source>
</evidence>
<feature type="domain" description="DUF1549" evidence="2">
    <location>
        <begin position="149"/>
        <end position="356"/>
    </location>
</feature>
<comment type="caution">
    <text evidence="5">The sequence shown here is derived from an EMBL/GenBank/DDBJ whole genome shotgun (WGS) entry which is preliminary data.</text>
</comment>
<feature type="signal peptide" evidence="1">
    <location>
        <begin position="1"/>
        <end position="20"/>
    </location>
</feature>
<dbReference type="InterPro" id="IPR022655">
    <property type="entry name" value="DUF1553"/>
</dbReference>
<evidence type="ECO:0000313" key="5">
    <source>
        <dbReference type="EMBL" id="GLR18680.1"/>
    </source>
</evidence>